<evidence type="ECO:0000256" key="9">
    <source>
        <dbReference type="ARBA" id="ARBA00031996"/>
    </source>
</evidence>
<protein>
    <recommendedName>
        <fullName evidence="5">Enterobactin synthase component D</fullName>
    </recommendedName>
    <alternativeName>
        <fullName evidence="8">4'-phosphopantetheinyl transferase EntD</fullName>
    </alternativeName>
    <alternativeName>
        <fullName evidence="9">Enterochelin synthase D</fullName>
    </alternativeName>
</protein>
<sequence length="122" mass="13390">ALVGDGANWQGLGLDAEHWLAPARAARLCGELLTPVEREALAGLSEDALARHVTLTFSVKESLFKALYPLTGRRFYFQDAALEDGRIRLLTDLSEDWSAGTCLSFRAEEESAGVLSWITIPR</sequence>
<organism evidence="13 14">
    <name type="scientific">Alloalcanivorax profundimaris</name>
    <dbReference type="NCBI Taxonomy" id="2735259"/>
    <lineage>
        <taxon>Bacteria</taxon>
        <taxon>Pseudomonadati</taxon>
        <taxon>Pseudomonadota</taxon>
        <taxon>Gammaproteobacteria</taxon>
        <taxon>Oceanospirillales</taxon>
        <taxon>Alcanivoracaceae</taxon>
        <taxon>Alloalcanivorax</taxon>
    </lineage>
</organism>
<dbReference type="PANTHER" id="PTHR38096">
    <property type="entry name" value="ENTEROBACTIN SYNTHASE COMPONENT D"/>
    <property type="match status" value="1"/>
</dbReference>
<dbReference type="InterPro" id="IPR008278">
    <property type="entry name" value="4-PPantetheinyl_Trfase_dom"/>
</dbReference>
<comment type="pathway">
    <text evidence="2">Siderophore biosynthesis; enterobactin biosynthesis.</text>
</comment>
<evidence type="ECO:0000256" key="4">
    <source>
        <dbReference type="ARBA" id="ARBA00011503"/>
    </source>
</evidence>
<keyword evidence="7" id="KW-0259">Enterobactin biosynthesis</keyword>
<dbReference type="Gene3D" id="3.90.470.20">
    <property type="entry name" value="4'-phosphopantetheinyl transferase domain"/>
    <property type="match status" value="1"/>
</dbReference>
<dbReference type="InterPro" id="IPR003542">
    <property type="entry name" value="Enbac_synth_compD-like"/>
</dbReference>
<name>A0ABS0AVJ8_9GAMM</name>
<evidence type="ECO:0000256" key="1">
    <source>
        <dbReference type="ARBA" id="ARBA00003937"/>
    </source>
</evidence>
<dbReference type="PANTHER" id="PTHR38096:SF1">
    <property type="entry name" value="ENTEROBACTIN SYNTHASE COMPONENT D"/>
    <property type="match status" value="1"/>
</dbReference>
<comment type="catalytic activity">
    <reaction evidence="11">
        <text>apo-[peptidyl-carrier protein] + CoA = holo-[peptidyl-carrier protein] + adenosine 3',5'-bisphosphate + H(+)</text>
        <dbReference type="Rhea" id="RHEA:46228"/>
        <dbReference type="Rhea" id="RHEA-COMP:11479"/>
        <dbReference type="Rhea" id="RHEA-COMP:11480"/>
        <dbReference type="ChEBI" id="CHEBI:15378"/>
        <dbReference type="ChEBI" id="CHEBI:29999"/>
        <dbReference type="ChEBI" id="CHEBI:57287"/>
        <dbReference type="ChEBI" id="CHEBI:58343"/>
        <dbReference type="ChEBI" id="CHEBI:64479"/>
    </reaction>
</comment>
<accession>A0ABS0AVJ8</accession>
<comment type="subunit">
    <text evidence="4">EntB, EntD, EntE, and EntF form a multienzyme complex called enterobactin synthase.</text>
</comment>
<feature type="domain" description="4'-phosphopantetheinyl transferase" evidence="12">
    <location>
        <begin position="11"/>
        <end position="84"/>
    </location>
</feature>
<comment type="caution">
    <text evidence="13">The sequence shown here is derived from an EMBL/GenBank/DDBJ whole genome shotgun (WGS) entry which is preliminary data.</text>
</comment>
<evidence type="ECO:0000313" key="13">
    <source>
        <dbReference type="EMBL" id="MBF5058148.1"/>
    </source>
</evidence>
<evidence type="ECO:0000256" key="8">
    <source>
        <dbReference type="ARBA" id="ARBA00029894"/>
    </source>
</evidence>
<evidence type="ECO:0000256" key="2">
    <source>
        <dbReference type="ARBA" id="ARBA00004993"/>
    </source>
</evidence>
<evidence type="ECO:0000313" key="14">
    <source>
        <dbReference type="Proteomes" id="UP000662703"/>
    </source>
</evidence>
<feature type="non-terminal residue" evidence="13">
    <location>
        <position position="1"/>
    </location>
</feature>
<evidence type="ECO:0000256" key="11">
    <source>
        <dbReference type="ARBA" id="ARBA00049191"/>
    </source>
</evidence>
<dbReference type="Proteomes" id="UP000662703">
    <property type="component" value="Unassembled WGS sequence"/>
</dbReference>
<dbReference type="RefSeq" id="WP_194866185.1">
    <property type="nucleotide sequence ID" value="NZ_ARXX01000077.1"/>
</dbReference>
<comment type="function">
    <text evidence="1">Involved in the biosynthesis of the siderophore enterobactin (enterochelin), which is a macrocyclic trimeric lactone of N-(2,3-dihydroxybenzoyl)-serine. The serine trilactone serves as a scaffolding for the three catechol functionalities that provide hexadentate coordination for the tightly ligated iron(2+) atoms. Plays an essential role in the assembly of the enterobactin by catalyzing the transfer of the 4'-phosphopantetheine (Ppant) moiety from coenzyme A to the apo-domains of both EntB (ArCP domain) and EntF (PCP domain) to yield their holo-forms which make them competent for the activation of 2,3-dihydroxybenzoate (DHB) and L-serine, respectively.</text>
</comment>
<evidence type="ECO:0000256" key="7">
    <source>
        <dbReference type="ARBA" id="ARBA00023191"/>
    </source>
</evidence>
<dbReference type="InterPro" id="IPR037143">
    <property type="entry name" value="4-PPantetheinyl_Trfase_dom_sf"/>
</dbReference>
<dbReference type="SUPFAM" id="SSF56214">
    <property type="entry name" value="4'-phosphopantetheinyl transferase"/>
    <property type="match status" value="1"/>
</dbReference>
<dbReference type="Pfam" id="PF01648">
    <property type="entry name" value="ACPS"/>
    <property type="match status" value="1"/>
</dbReference>
<evidence type="ECO:0000259" key="12">
    <source>
        <dbReference type="Pfam" id="PF01648"/>
    </source>
</evidence>
<gene>
    <name evidence="13" type="ORF">Y5W_03442</name>
</gene>
<evidence type="ECO:0000256" key="5">
    <source>
        <dbReference type="ARBA" id="ARBA00019087"/>
    </source>
</evidence>
<evidence type="ECO:0000256" key="10">
    <source>
        <dbReference type="ARBA" id="ARBA00049176"/>
    </source>
</evidence>
<comment type="catalytic activity">
    <reaction evidence="10">
        <text>apo-[aryl-carrier protein] + CoA = holo-[aryl-carrier protein] + adenosine 3',5'-bisphosphate + H(+)</text>
        <dbReference type="Rhea" id="RHEA:48404"/>
        <dbReference type="Rhea" id="RHEA-COMP:15903"/>
        <dbReference type="Rhea" id="RHEA-COMP:17557"/>
        <dbReference type="ChEBI" id="CHEBI:15378"/>
        <dbReference type="ChEBI" id="CHEBI:29999"/>
        <dbReference type="ChEBI" id="CHEBI:57287"/>
        <dbReference type="ChEBI" id="CHEBI:58343"/>
        <dbReference type="ChEBI" id="CHEBI:64479"/>
    </reaction>
</comment>
<evidence type="ECO:0000256" key="6">
    <source>
        <dbReference type="ARBA" id="ARBA00022679"/>
    </source>
</evidence>
<comment type="similarity">
    <text evidence="3">Belongs to the P-Pant transferase superfamily. EntD family.</text>
</comment>
<keyword evidence="6" id="KW-0808">Transferase</keyword>
<dbReference type="EMBL" id="ARXX01000077">
    <property type="protein sequence ID" value="MBF5058148.1"/>
    <property type="molecule type" value="Genomic_DNA"/>
</dbReference>
<keyword evidence="14" id="KW-1185">Reference proteome</keyword>
<reference evidence="13 14" key="1">
    <citation type="submission" date="2012-09" db="EMBL/GenBank/DDBJ databases">
        <title>Genome Sequence of alkane-degrading Bacterium Alcanivorax sp. 521-1.</title>
        <authorList>
            <person name="Lai Q."/>
            <person name="Shao Z."/>
        </authorList>
    </citation>
    <scope>NUCLEOTIDE SEQUENCE [LARGE SCALE GENOMIC DNA]</scope>
    <source>
        <strain evidence="13 14">521-1</strain>
    </source>
</reference>
<proteinExistence type="inferred from homology"/>
<evidence type="ECO:0000256" key="3">
    <source>
        <dbReference type="ARBA" id="ARBA00008342"/>
    </source>
</evidence>